<dbReference type="EMBL" id="KB742407">
    <property type="protein sequence ID" value="EOB08908.1"/>
    <property type="molecule type" value="Genomic_DNA"/>
</dbReference>
<evidence type="ECO:0000313" key="4">
    <source>
        <dbReference type="Proteomes" id="UP000296049"/>
    </source>
</evidence>
<sequence length="284" mass="31521">MGCCTGRCTLIFLCALQLLPPEPGQLDASPGGALSPGSCGTAEHKALKARAELISVWITPKLVVMSSGSLLGQKFDFASCSKFRSLERSERQLSAEGRDAFWAHFRTDLIAIFLLSAAGSQHSCSCGRTFDTNTLFIGEARIPDFLSKMTGPLQLLRTIPALNIWLRNKGSAIYELGLNGYWSESFKQKSWKKQRWQTKWERECSSKSLMQLNGILLDHVRNCDSPEVLRYLSGLKHSSLYDVSSGQQCCDFALNSSHQPPRGQNTAGNQRKFPPQEKARDLSQ</sequence>
<organism evidence="3 4">
    <name type="scientific">Anas platyrhynchos</name>
    <name type="common">Mallard</name>
    <name type="synonym">Anas boschas</name>
    <dbReference type="NCBI Taxonomy" id="8839"/>
    <lineage>
        <taxon>Eukaryota</taxon>
        <taxon>Metazoa</taxon>
        <taxon>Chordata</taxon>
        <taxon>Craniata</taxon>
        <taxon>Vertebrata</taxon>
        <taxon>Euteleostomi</taxon>
        <taxon>Archelosauria</taxon>
        <taxon>Archosauria</taxon>
        <taxon>Dinosauria</taxon>
        <taxon>Saurischia</taxon>
        <taxon>Theropoda</taxon>
        <taxon>Coelurosauria</taxon>
        <taxon>Aves</taxon>
        <taxon>Neognathae</taxon>
        <taxon>Galloanserae</taxon>
        <taxon>Anseriformes</taxon>
        <taxon>Anatidae</taxon>
        <taxon>Anatinae</taxon>
        <taxon>Anas</taxon>
    </lineage>
</organism>
<feature type="chain" id="PRO_5004343986" evidence="2">
    <location>
        <begin position="25"/>
        <end position="284"/>
    </location>
</feature>
<keyword evidence="2" id="KW-0732">Signal</keyword>
<evidence type="ECO:0000313" key="3">
    <source>
        <dbReference type="EMBL" id="EOB08908.1"/>
    </source>
</evidence>
<feature type="compositionally biased region" description="Polar residues" evidence="1">
    <location>
        <begin position="254"/>
        <end position="269"/>
    </location>
</feature>
<feature type="compositionally biased region" description="Basic and acidic residues" evidence="1">
    <location>
        <begin position="274"/>
        <end position="284"/>
    </location>
</feature>
<dbReference type="Proteomes" id="UP000296049">
    <property type="component" value="Unassembled WGS sequence"/>
</dbReference>
<accession>R0M878</accession>
<name>R0M878_ANAPL</name>
<evidence type="ECO:0000256" key="2">
    <source>
        <dbReference type="SAM" id="SignalP"/>
    </source>
</evidence>
<protein>
    <submittedName>
        <fullName evidence="3">Uncharacterized protein</fullName>
    </submittedName>
</protein>
<evidence type="ECO:0000256" key="1">
    <source>
        <dbReference type="SAM" id="MobiDB-lite"/>
    </source>
</evidence>
<keyword evidence="4" id="KW-1185">Reference proteome</keyword>
<feature type="signal peptide" evidence="2">
    <location>
        <begin position="1"/>
        <end position="24"/>
    </location>
</feature>
<feature type="region of interest" description="Disordered" evidence="1">
    <location>
        <begin position="254"/>
        <end position="284"/>
    </location>
</feature>
<reference evidence="4" key="1">
    <citation type="journal article" date="2013" name="Nat. Genet.">
        <title>The duck genome and transcriptome provide insight into an avian influenza virus reservoir species.</title>
        <authorList>
            <person name="Huang Y."/>
            <person name="Li Y."/>
            <person name="Burt D.W."/>
            <person name="Chen H."/>
            <person name="Zhang Y."/>
            <person name="Qian W."/>
            <person name="Kim H."/>
            <person name="Gan S."/>
            <person name="Zhao Y."/>
            <person name="Li J."/>
            <person name="Yi K."/>
            <person name="Feng H."/>
            <person name="Zhu P."/>
            <person name="Li B."/>
            <person name="Liu Q."/>
            <person name="Fairley S."/>
            <person name="Magor K.E."/>
            <person name="Du Z."/>
            <person name="Hu X."/>
            <person name="Goodman L."/>
            <person name="Tafer H."/>
            <person name="Vignal A."/>
            <person name="Lee T."/>
            <person name="Kim K.W."/>
            <person name="Sheng Z."/>
            <person name="An Y."/>
            <person name="Searle S."/>
            <person name="Herrero J."/>
            <person name="Groenen M.A."/>
            <person name="Crooijmans R.P."/>
            <person name="Faraut T."/>
            <person name="Cai Q."/>
            <person name="Webster R.G."/>
            <person name="Aldridge J.R."/>
            <person name="Warren W.C."/>
            <person name="Bartschat S."/>
            <person name="Kehr S."/>
            <person name="Marz M."/>
            <person name="Stadler P.F."/>
            <person name="Smith J."/>
            <person name="Kraus R.H."/>
            <person name="Zhao Y."/>
            <person name="Ren L."/>
            <person name="Fei J."/>
            <person name="Morisson M."/>
            <person name="Kaiser P."/>
            <person name="Griffin D.K."/>
            <person name="Rao M."/>
            <person name="Pitel F."/>
            <person name="Wang J."/>
            <person name="Li N."/>
        </authorList>
    </citation>
    <scope>NUCLEOTIDE SEQUENCE [LARGE SCALE GENOMIC DNA]</scope>
</reference>
<dbReference type="AlphaFoldDB" id="R0M878"/>
<proteinExistence type="predicted"/>
<gene>
    <name evidence="3" type="ORF">Anapl_13773</name>
</gene>